<organism evidence="2 3">
    <name type="scientific">Mangrovibacterium diazotrophicum</name>
    <dbReference type="NCBI Taxonomy" id="1261403"/>
    <lineage>
        <taxon>Bacteria</taxon>
        <taxon>Pseudomonadati</taxon>
        <taxon>Bacteroidota</taxon>
        <taxon>Bacteroidia</taxon>
        <taxon>Marinilabiliales</taxon>
        <taxon>Prolixibacteraceae</taxon>
        <taxon>Mangrovibacterium</taxon>
    </lineage>
</organism>
<feature type="signal peptide" evidence="1">
    <location>
        <begin position="1"/>
        <end position="20"/>
    </location>
</feature>
<evidence type="ECO:0000256" key="1">
    <source>
        <dbReference type="SAM" id="SignalP"/>
    </source>
</evidence>
<dbReference type="InterPro" id="IPR010994">
    <property type="entry name" value="RuvA_2-like"/>
</dbReference>
<proteinExistence type="predicted"/>
<keyword evidence="2" id="KW-0238">DNA-binding</keyword>
<dbReference type="AlphaFoldDB" id="A0A419VW32"/>
<dbReference type="Proteomes" id="UP000283387">
    <property type="component" value="Unassembled WGS sequence"/>
</dbReference>
<dbReference type="SUPFAM" id="SSF47781">
    <property type="entry name" value="RuvA domain 2-like"/>
    <property type="match status" value="1"/>
</dbReference>
<dbReference type="OrthoDB" id="9766750at2"/>
<accession>A0A419VW32</accession>
<comment type="caution">
    <text evidence="2">The sequence shown here is derived from an EMBL/GenBank/DDBJ whole genome shotgun (WGS) entry which is preliminary data.</text>
</comment>
<dbReference type="GO" id="GO:0003677">
    <property type="term" value="F:DNA binding"/>
    <property type="evidence" value="ECO:0007669"/>
    <property type="project" value="UniProtKB-KW"/>
</dbReference>
<keyword evidence="3" id="KW-1185">Reference proteome</keyword>
<sequence length="666" mass="76430">MRKTLAISMILLLAPNWLVAQQSEMILHDQLWDLLEQVYEEDENADVEQLLSDLIELAENPISINNATSEDLAPLFFLSPIQIEALIAYRDEFGPVLSPFELSAVEGFNPVLAQLTAFFLNFVADQEVIRRRRIRQEILVRGTRLIEEQTGFENGKFEGSPEKLYLRYRFNSSRVQFGYIGEKDAGESFFEGENSKGFDYNSGFGRFEFGKKRSSVVLGDYIVQWGQGLVIWQGFAMGKSTDVDRISRFNQGIKPYSSTDENNHMRGLGADLKFGKFQFQPFISYKKFDANTDSIGDLKVFTSIQTSGLHRTVSEIEDKNSVAALNGGAHLSFNSGRFALGVSGVQTQFEYPLDRADDLYNQFLFEGTRVSNLALDYRCTFNRFYLFGETATSFGGLATINGFIFQPVGQVSFSALYRNISKEYNAVSAATFAENSRVNDEEGIFFGLRVFPAAKVVINAYADFFQYKWIKYTTAAPGKGHEYLIRADYNFNSNWQLYGRYLYEGKPLKESSDVIRYNETQIRQYFRAQLSGQLSDQFLIRTRFEHSFYEHDHNSDGWMISQDLGWQARNDGARFWLRLAYFNTDDYDSRIYAYENDLLYQFSIPAYYGEGWRSYISGKVKICEKIECWFKCSRTWYKGVNSLGSGDTAIDGSSRTEVKLQIRFKI</sequence>
<evidence type="ECO:0000313" key="3">
    <source>
        <dbReference type="Proteomes" id="UP000283387"/>
    </source>
</evidence>
<feature type="chain" id="PRO_5019345338" evidence="1">
    <location>
        <begin position="21"/>
        <end position="666"/>
    </location>
</feature>
<evidence type="ECO:0000313" key="2">
    <source>
        <dbReference type="EMBL" id="RKD86192.1"/>
    </source>
</evidence>
<gene>
    <name evidence="2" type="ORF">BC643_4509</name>
</gene>
<dbReference type="EMBL" id="RAPN01000005">
    <property type="protein sequence ID" value="RKD86192.1"/>
    <property type="molecule type" value="Genomic_DNA"/>
</dbReference>
<protein>
    <submittedName>
        <fullName evidence="2">DNA uptake protein ComE-like DNA-binding protein</fullName>
    </submittedName>
</protein>
<name>A0A419VW32_9BACT</name>
<reference evidence="2 3" key="1">
    <citation type="submission" date="2018-09" db="EMBL/GenBank/DDBJ databases">
        <title>Genomic Encyclopedia of Archaeal and Bacterial Type Strains, Phase II (KMG-II): from individual species to whole genera.</title>
        <authorList>
            <person name="Goeker M."/>
        </authorList>
    </citation>
    <scope>NUCLEOTIDE SEQUENCE [LARGE SCALE GENOMIC DNA]</scope>
    <source>
        <strain evidence="2 3">DSM 27148</strain>
    </source>
</reference>
<keyword evidence="1" id="KW-0732">Signal</keyword>
<dbReference type="RefSeq" id="WP_120275563.1">
    <property type="nucleotide sequence ID" value="NZ_RAPN01000005.1"/>
</dbReference>